<dbReference type="PROSITE" id="PS00028">
    <property type="entry name" value="ZINC_FINGER_C2H2_1"/>
    <property type="match status" value="8"/>
</dbReference>
<keyword evidence="8" id="KW-1185">Reference proteome</keyword>
<dbReference type="PANTHER" id="PTHR24379:SF121">
    <property type="entry name" value="C2H2-TYPE DOMAIN-CONTAINING PROTEIN"/>
    <property type="match status" value="1"/>
</dbReference>
<accession>A0AAV4AUI5</accession>
<reference evidence="7 8" key="1">
    <citation type="journal article" date="2021" name="Elife">
        <title>Chloroplast acquisition without the gene transfer in kleptoplastic sea slugs, Plakobranchus ocellatus.</title>
        <authorList>
            <person name="Maeda T."/>
            <person name="Takahashi S."/>
            <person name="Yoshida T."/>
            <person name="Shimamura S."/>
            <person name="Takaki Y."/>
            <person name="Nagai Y."/>
            <person name="Toyoda A."/>
            <person name="Suzuki Y."/>
            <person name="Arimoto A."/>
            <person name="Ishii H."/>
            <person name="Satoh N."/>
            <person name="Nishiyama T."/>
            <person name="Hasebe M."/>
            <person name="Maruyama T."/>
            <person name="Minagawa J."/>
            <person name="Obokata J."/>
            <person name="Shigenobu S."/>
        </authorList>
    </citation>
    <scope>NUCLEOTIDE SEQUENCE [LARGE SCALE GENOMIC DNA]</scope>
</reference>
<evidence type="ECO:0000256" key="1">
    <source>
        <dbReference type="ARBA" id="ARBA00022723"/>
    </source>
</evidence>
<evidence type="ECO:0000313" key="7">
    <source>
        <dbReference type="EMBL" id="GFO12010.1"/>
    </source>
</evidence>
<dbReference type="EMBL" id="BLXT01004368">
    <property type="protein sequence ID" value="GFO12010.1"/>
    <property type="molecule type" value="Genomic_DNA"/>
</dbReference>
<dbReference type="InterPro" id="IPR036236">
    <property type="entry name" value="Znf_C2H2_sf"/>
</dbReference>
<feature type="domain" description="C2H2-type" evidence="6">
    <location>
        <begin position="566"/>
        <end position="593"/>
    </location>
</feature>
<feature type="domain" description="C2H2-type" evidence="6">
    <location>
        <begin position="594"/>
        <end position="622"/>
    </location>
</feature>
<dbReference type="PROSITE" id="PS50157">
    <property type="entry name" value="ZINC_FINGER_C2H2_2"/>
    <property type="match status" value="8"/>
</dbReference>
<dbReference type="GO" id="GO:0008270">
    <property type="term" value="F:zinc ion binding"/>
    <property type="evidence" value="ECO:0007669"/>
    <property type="project" value="UniProtKB-KW"/>
</dbReference>
<comment type="caution">
    <text evidence="7">The sequence shown here is derived from an EMBL/GenBank/DDBJ whole genome shotgun (WGS) entry which is preliminary data.</text>
</comment>
<proteinExistence type="predicted"/>
<evidence type="ECO:0000256" key="3">
    <source>
        <dbReference type="ARBA" id="ARBA00022771"/>
    </source>
</evidence>
<dbReference type="InterPro" id="IPR013087">
    <property type="entry name" value="Znf_C2H2_type"/>
</dbReference>
<evidence type="ECO:0000256" key="2">
    <source>
        <dbReference type="ARBA" id="ARBA00022737"/>
    </source>
</evidence>
<dbReference type="AlphaFoldDB" id="A0AAV4AUI5"/>
<dbReference type="PANTHER" id="PTHR24379">
    <property type="entry name" value="KRAB AND ZINC FINGER DOMAIN-CONTAINING"/>
    <property type="match status" value="1"/>
</dbReference>
<dbReference type="FunFam" id="3.30.160.60:FF:000534">
    <property type="entry name" value="zinc finger protein 674"/>
    <property type="match status" value="1"/>
</dbReference>
<keyword evidence="4" id="KW-0862">Zinc</keyword>
<evidence type="ECO:0000256" key="4">
    <source>
        <dbReference type="ARBA" id="ARBA00022833"/>
    </source>
</evidence>
<keyword evidence="1" id="KW-0479">Metal-binding</keyword>
<keyword evidence="2" id="KW-0677">Repeat</keyword>
<feature type="domain" description="C2H2-type" evidence="6">
    <location>
        <begin position="510"/>
        <end position="537"/>
    </location>
</feature>
<dbReference type="Pfam" id="PF00096">
    <property type="entry name" value="zf-C2H2"/>
    <property type="match status" value="4"/>
</dbReference>
<dbReference type="SMART" id="SM00355">
    <property type="entry name" value="ZnF_C2H2"/>
    <property type="match status" value="12"/>
</dbReference>
<gene>
    <name evidence="7" type="ORF">PoB_003851500</name>
</gene>
<feature type="domain" description="C2H2-type" evidence="6">
    <location>
        <begin position="423"/>
        <end position="446"/>
    </location>
</feature>
<evidence type="ECO:0000259" key="6">
    <source>
        <dbReference type="PROSITE" id="PS50157"/>
    </source>
</evidence>
<name>A0AAV4AUI5_9GAST</name>
<feature type="domain" description="C2H2-type" evidence="6">
    <location>
        <begin position="311"/>
        <end position="338"/>
    </location>
</feature>
<feature type="domain" description="C2H2-type" evidence="6">
    <location>
        <begin position="370"/>
        <end position="397"/>
    </location>
</feature>
<feature type="domain" description="C2H2-type" evidence="6">
    <location>
        <begin position="342"/>
        <end position="369"/>
    </location>
</feature>
<dbReference type="SUPFAM" id="SSF57667">
    <property type="entry name" value="beta-beta-alpha zinc fingers"/>
    <property type="match status" value="5"/>
</dbReference>
<keyword evidence="3 5" id="KW-0863">Zinc-finger</keyword>
<evidence type="ECO:0000313" key="8">
    <source>
        <dbReference type="Proteomes" id="UP000735302"/>
    </source>
</evidence>
<organism evidence="7 8">
    <name type="scientific">Plakobranchus ocellatus</name>
    <dbReference type="NCBI Taxonomy" id="259542"/>
    <lineage>
        <taxon>Eukaryota</taxon>
        <taxon>Metazoa</taxon>
        <taxon>Spiralia</taxon>
        <taxon>Lophotrochozoa</taxon>
        <taxon>Mollusca</taxon>
        <taxon>Gastropoda</taxon>
        <taxon>Heterobranchia</taxon>
        <taxon>Euthyneura</taxon>
        <taxon>Panpulmonata</taxon>
        <taxon>Sacoglossa</taxon>
        <taxon>Placobranchoidea</taxon>
        <taxon>Plakobranchidae</taxon>
        <taxon>Plakobranchus</taxon>
    </lineage>
</organism>
<protein>
    <submittedName>
        <fullName evidence="7">Zinc finger protein 112</fullName>
    </submittedName>
</protein>
<dbReference type="Gene3D" id="3.30.160.60">
    <property type="entry name" value="Classic Zinc Finger"/>
    <property type="match status" value="7"/>
</dbReference>
<evidence type="ECO:0000256" key="5">
    <source>
        <dbReference type="PROSITE-ProRule" id="PRU00042"/>
    </source>
</evidence>
<dbReference type="Proteomes" id="UP000735302">
    <property type="component" value="Unassembled WGS sequence"/>
</dbReference>
<sequence>MDNQCCEKKFLYTIEAPGVLYLTLDDNGPIYIDFKHKLKVEIWLPTKDEKQINLLLEPDMTKTMHIPLWTRVENRSTNVQSGNLACSEKRLSLADKVTEIIKPAGEGPNRGNECNTLPTSIEFDLEAESTEQTYDTDTPVMANLSKLSQENAMGVGNSIKWSTQPRKVSEKLSKAKITDNRAEMCVEVAAKPQNVEALKRIAEKEKQKILMMIKCRRTSVVLTKTQLDRLMFFEKESKNVEAANTSTLTFSSSLVQETTELPADEKKPDNFISSNSNDKGKQLNTCKYCGFSFPTTNDLEKHWKLKTFNYHVCLKCYTAFPFKAYLMVHQRYHNQKDALSSYKCESCDFTTENMADLKRHTMIHTGEQCFKCCTCTKTFATHKLLTKHLPTHRPKGHIKCSCCNQFFPSRIALSEHKLSVQKFKCGICGKVFPNRASRLIHYKSDHKDTILRCPLCPLIYSTKKEVAKHMKEHSRRTKKQCPVCGIYIKGLKEHLQTHKPIDEIPESELFMCEMCPKRYKKLSDLRAHRRRHTLDKLKCHLCPASFFSQSCLTNHLNNVHSSLMPYQCEICGKLCKQKSNLDVHMRTHSDVKKFQCNFCDQGFNYKSSLQSHLRSKHSVETLAGTDIPPVGNVDNNKAAPVEEVSANGTDQPVCSTSSGLRSVYHLPNLPSWEHTIVETHSTSAFSLNHTSEKDGSTTVFTG</sequence>
<feature type="domain" description="C2H2-type" evidence="6">
    <location>
        <begin position="537"/>
        <end position="565"/>
    </location>
</feature>